<feature type="binding site" evidence="11">
    <location>
        <position position="83"/>
    </location>
    <ligand>
        <name>Ca(2+)</name>
        <dbReference type="ChEBI" id="CHEBI:29108"/>
    </ligand>
</feature>
<dbReference type="Pfam" id="PF17770">
    <property type="entry name" value="RNase_J_C"/>
    <property type="match status" value="1"/>
</dbReference>
<evidence type="ECO:0000259" key="13">
    <source>
        <dbReference type="SMART" id="SM00849"/>
    </source>
</evidence>
<evidence type="ECO:0000256" key="6">
    <source>
        <dbReference type="ARBA" id="ARBA00022833"/>
    </source>
</evidence>
<dbReference type="GO" id="GO:0003723">
    <property type="term" value="F:RNA binding"/>
    <property type="evidence" value="ECO:0007669"/>
    <property type="project" value="UniProtKB-KW"/>
</dbReference>
<dbReference type="Proteomes" id="UP000319613">
    <property type="component" value="Unassembled WGS sequence"/>
</dbReference>
<keyword evidence="3 11" id="KW-0479">Metal-binding</keyword>
<dbReference type="NCBIfam" id="TIGR00649">
    <property type="entry name" value="MG423"/>
    <property type="match status" value="1"/>
</dbReference>
<sequence length="554" mass="61191">MIRNRPAGRTPQKPTVAGVPHGQTVQPQVSINTSKFTASRQNLRIIPMGGVEEVGENMTVFEYGDDLVIIDMGFAFPDESMPGIDYIIPDTKWLEENKRRIRGVVITHGHLDHTGGIPYILPKLGDPPIYTMPLTAGFIKKRLEEFNMVHRAKINTLHIDDVLTLGAFQFRFFRVNHSFPDGVGLAIKTPVGTVVYATDWKFDYTPVDGKPAEFDKIARIGGDGVLLLMSDSTNAAVPGYAISERELSDTIDRVFQEAAGRIIFATFATNISRIQQVFNSAAKFNRKVVVVGRSMVQNIEIALSLGYLKIQPKIVIKTEQMKKFPDKDVVVLVTGSQGEEAAALARIARSEHKTVKIKKGDTAVVSSTPIPGNEASVASVLSNLTREGAKVLYYKNLDIHTSGHAKQEDLKLLMSLIKPKYFMPIHGEHYMLVAHAELAKQLGIPDSNIFIMDNGQAVEINSAQQGKLAEAKIPGGYVFIDGLGIGDVGEVVIRDRQVMAKDGMFVIILTVDRKTGKLISQPEILSRGFIYMKGSDELIREVKHEVRKLFENKG</sequence>
<dbReference type="EMBL" id="VMFF01000006">
    <property type="protein sequence ID" value="TSC66405.1"/>
    <property type="molecule type" value="Genomic_DNA"/>
</dbReference>
<keyword evidence="4" id="KW-0255">Endonuclease</keyword>
<dbReference type="InterPro" id="IPR011108">
    <property type="entry name" value="RMMBL"/>
</dbReference>
<evidence type="ECO:0000256" key="1">
    <source>
        <dbReference type="ARBA" id="ARBA00022490"/>
    </source>
</evidence>
<accession>A0A554JDF1</accession>
<evidence type="ECO:0000256" key="2">
    <source>
        <dbReference type="ARBA" id="ARBA00022722"/>
    </source>
</evidence>
<evidence type="ECO:0000256" key="4">
    <source>
        <dbReference type="ARBA" id="ARBA00022759"/>
    </source>
</evidence>
<dbReference type="SMART" id="SM00849">
    <property type="entry name" value="Lactamase_B"/>
    <property type="match status" value="1"/>
</dbReference>
<evidence type="ECO:0000256" key="8">
    <source>
        <dbReference type="ARBA" id="ARBA00022884"/>
    </source>
</evidence>
<feature type="binding site" evidence="11">
    <location>
        <position position="199"/>
    </location>
    <ligand>
        <name>Zn(2+)</name>
        <dbReference type="ChEBI" id="CHEBI:29105"/>
        <label>1</label>
        <note>catalytic</note>
    </ligand>
</feature>
<dbReference type="Pfam" id="PF12706">
    <property type="entry name" value="Lactamase_B_2"/>
    <property type="match status" value="1"/>
</dbReference>
<feature type="binding site" evidence="11">
    <location>
        <position position="110"/>
    </location>
    <ligand>
        <name>Zn(2+)</name>
        <dbReference type="ChEBI" id="CHEBI:29105"/>
        <label>1</label>
        <note>catalytic</note>
    </ligand>
</feature>
<dbReference type="Gene3D" id="3.10.20.580">
    <property type="match status" value="1"/>
</dbReference>
<dbReference type="GO" id="GO:0004521">
    <property type="term" value="F:RNA endonuclease activity"/>
    <property type="evidence" value="ECO:0007669"/>
    <property type="project" value="InterPro"/>
</dbReference>
<keyword evidence="11" id="KW-0106">Calcium</keyword>
<dbReference type="Pfam" id="PF22505">
    <property type="entry name" value="RNase_J_b_CASP"/>
    <property type="match status" value="1"/>
</dbReference>
<evidence type="ECO:0000313" key="14">
    <source>
        <dbReference type="EMBL" id="TSC66405.1"/>
    </source>
</evidence>
<feature type="region of interest" description="Disordered" evidence="12">
    <location>
        <begin position="1"/>
        <end position="22"/>
    </location>
</feature>
<dbReference type="HAMAP" id="MF_01491">
    <property type="entry name" value="RNase_J_bact"/>
    <property type="match status" value="1"/>
</dbReference>
<feature type="binding site" evidence="11">
    <location>
        <position position="85"/>
    </location>
    <ligand>
        <name>Ca(2+)</name>
        <dbReference type="ChEBI" id="CHEBI:29108"/>
    </ligand>
</feature>
<dbReference type="CDD" id="cd07714">
    <property type="entry name" value="RNaseJ_MBL-fold"/>
    <property type="match status" value="1"/>
</dbReference>
<name>A0A554JDF1_9BACT</name>
<dbReference type="InterPro" id="IPR001587">
    <property type="entry name" value="RNase_J_CS"/>
</dbReference>
<dbReference type="PROSITE" id="PS01292">
    <property type="entry name" value="UPF0036"/>
    <property type="match status" value="1"/>
</dbReference>
<keyword evidence="1" id="KW-0963">Cytoplasm</keyword>
<dbReference type="GO" id="GO:0006396">
    <property type="term" value="P:RNA processing"/>
    <property type="evidence" value="ECO:0007669"/>
    <property type="project" value="InterPro"/>
</dbReference>
<protein>
    <recommendedName>
        <fullName evidence="13">Metallo-beta-lactamase domain-containing protein</fullName>
    </recommendedName>
</protein>
<evidence type="ECO:0000256" key="7">
    <source>
        <dbReference type="ARBA" id="ARBA00022839"/>
    </source>
</evidence>
<dbReference type="Pfam" id="PF07521">
    <property type="entry name" value="RMMBL"/>
    <property type="match status" value="1"/>
</dbReference>
<organism evidence="14 15">
    <name type="scientific">Candidatus Doudnabacteria bacterium Gr01-1014_77</name>
    <dbReference type="NCBI Taxonomy" id="2017133"/>
    <lineage>
        <taxon>Bacteria</taxon>
        <taxon>Candidatus Doudnaibacteriota</taxon>
    </lineage>
</organism>
<feature type="binding site" evidence="11">
    <location>
        <position position="481"/>
    </location>
    <ligand>
        <name>Ca(2+)</name>
        <dbReference type="ChEBI" id="CHEBI:29108"/>
    </ligand>
</feature>
<evidence type="ECO:0000256" key="3">
    <source>
        <dbReference type="ARBA" id="ARBA00022723"/>
    </source>
</evidence>
<feature type="non-terminal residue" evidence="14">
    <location>
        <position position="554"/>
    </location>
</feature>
<keyword evidence="7" id="KW-0269">Exonuclease</keyword>
<comment type="cofactor">
    <cofactor evidence="11">
        <name>Zn(2+)</name>
        <dbReference type="ChEBI" id="CHEBI:29105"/>
    </cofactor>
    <text evidence="11">Binds 2 Zn(2+) ions per subunit. It is not clear if Zn(2+) or Mg(2+) is physiologically important.</text>
</comment>
<feature type="active site" description="Proton donor" evidence="9">
    <location>
        <position position="231"/>
    </location>
</feature>
<proteinExistence type="inferred from homology"/>
<evidence type="ECO:0000256" key="11">
    <source>
        <dbReference type="PIRSR" id="PIRSR004803-3"/>
    </source>
</evidence>
<dbReference type="InterPro" id="IPR004613">
    <property type="entry name" value="RNase_J"/>
</dbReference>
<feature type="active site" description="Proton acceptor" evidence="9">
    <location>
        <position position="404"/>
    </location>
</feature>
<dbReference type="InterPro" id="IPR042173">
    <property type="entry name" value="RNase_J_2"/>
</dbReference>
<dbReference type="GO" id="GO:0008270">
    <property type="term" value="F:zinc ion binding"/>
    <property type="evidence" value="ECO:0007669"/>
    <property type="project" value="InterPro"/>
</dbReference>
<feature type="binding site" evidence="11">
    <location>
        <position position="426"/>
    </location>
    <ligand>
        <name>Zn(2+)</name>
        <dbReference type="ChEBI" id="CHEBI:29105"/>
        <label>1</label>
        <note>catalytic</note>
    </ligand>
</feature>
<dbReference type="AlphaFoldDB" id="A0A554JDF1"/>
<dbReference type="Gene3D" id="3.60.15.10">
    <property type="entry name" value="Ribonuclease Z/Hydroxyacylglutathione hydrolase-like"/>
    <property type="match status" value="1"/>
</dbReference>
<feature type="binding site" evidence="10">
    <location>
        <begin position="400"/>
        <end position="404"/>
    </location>
    <ligand>
        <name>substrate</name>
    </ligand>
</feature>
<dbReference type="SUPFAM" id="SSF56281">
    <property type="entry name" value="Metallo-hydrolase/oxidoreductase"/>
    <property type="match status" value="1"/>
</dbReference>
<evidence type="ECO:0000256" key="10">
    <source>
        <dbReference type="PIRSR" id="PIRSR004803-2"/>
    </source>
</evidence>
<evidence type="ECO:0000256" key="9">
    <source>
        <dbReference type="PIRSR" id="PIRSR004803-1"/>
    </source>
</evidence>
<keyword evidence="8" id="KW-0694">RNA-binding</keyword>
<feature type="binding site" evidence="11">
    <location>
        <position position="177"/>
    </location>
    <ligand>
        <name>Zn(2+)</name>
        <dbReference type="ChEBI" id="CHEBI:29105"/>
        <label>1</label>
        <note>catalytic</note>
    </ligand>
</feature>
<feature type="binding site" evidence="11">
    <location>
        <position position="113"/>
    </location>
    <ligand>
        <name>Zn(2+)</name>
        <dbReference type="ChEBI" id="CHEBI:29105"/>
        <label>1</label>
        <note>catalytic</note>
    </ligand>
</feature>
<evidence type="ECO:0000256" key="12">
    <source>
        <dbReference type="SAM" id="MobiDB-lite"/>
    </source>
</evidence>
<keyword evidence="2" id="KW-0540">Nuclease</keyword>
<keyword evidence="5" id="KW-0378">Hydrolase</keyword>
<evidence type="ECO:0000256" key="5">
    <source>
        <dbReference type="ARBA" id="ARBA00022801"/>
    </source>
</evidence>
<dbReference type="InterPro" id="IPR001279">
    <property type="entry name" value="Metallo-B-lactamas"/>
</dbReference>
<dbReference type="PANTHER" id="PTHR43694:SF1">
    <property type="entry name" value="RIBONUCLEASE J"/>
    <property type="match status" value="1"/>
</dbReference>
<reference evidence="14 15" key="1">
    <citation type="submission" date="2017-07" db="EMBL/GenBank/DDBJ databases">
        <title>Mechanisms for carbon and nitrogen cycling indicate functional differentiation within the Candidate Phyla Radiation.</title>
        <authorList>
            <person name="Danczak R.E."/>
            <person name="Johnston M.D."/>
            <person name="Kenah C."/>
            <person name="Slattery M."/>
            <person name="Wrighton K.C."/>
            <person name="Wilkins M.J."/>
        </authorList>
    </citation>
    <scope>NUCLEOTIDE SEQUENCE [LARGE SCALE GENOMIC DNA]</scope>
    <source>
        <strain evidence="14">Gr01-1014_77</strain>
    </source>
</reference>
<keyword evidence="6 11" id="KW-0862">Zinc</keyword>
<dbReference type="Gene3D" id="3.40.50.10710">
    <property type="entry name" value="Metallo-hydrolase/oxidoreductase"/>
    <property type="match status" value="1"/>
</dbReference>
<dbReference type="InterPro" id="IPR030854">
    <property type="entry name" value="RNase_J_bac"/>
</dbReference>
<feature type="domain" description="Metallo-beta-lactamase" evidence="13">
    <location>
        <begin position="55"/>
        <end position="251"/>
    </location>
</feature>
<gene>
    <name evidence="14" type="ORF">G01um101477_107</name>
</gene>
<evidence type="ECO:0000313" key="15">
    <source>
        <dbReference type="Proteomes" id="UP000319613"/>
    </source>
</evidence>
<dbReference type="PANTHER" id="PTHR43694">
    <property type="entry name" value="RIBONUCLEASE J"/>
    <property type="match status" value="1"/>
</dbReference>
<dbReference type="GO" id="GO:0004534">
    <property type="term" value="F:5'-3' RNA exonuclease activity"/>
    <property type="evidence" value="ECO:0007669"/>
    <property type="project" value="InterPro"/>
</dbReference>
<feature type="binding site" evidence="10">
    <location>
        <begin position="268"/>
        <end position="270"/>
    </location>
    <ligand>
        <name>substrate</name>
    </ligand>
</feature>
<comment type="cofactor">
    <cofactor evidence="11">
        <name>Ca(2+)</name>
        <dbReference type="ChEBI" id="CHEBI:29108"/>
    </cofactor>
    <text evidence="11">Binds 1 Ca(2+) cation per subunit. Seen in 1 crystal structure, it is not clear if it is physiologically important.</text>
</comment>
<dbReference type="InterPro" id="IPR041636">
    <property type="entry name" value="RNase_J_C"/>
</dbReference>
<dbReference type="InterPro" id="IPR036866">
    <property type="entry name" value="RibonucZ/Hydroxyglut_hydro"/>
</dbReference>
<dbReference type="PIRSF" id="PIRSF004803">
    <property type="entry name" value="RnjA"/>
    <property type="match status" value="1"/>
</dbReference>
<comment type="caution">
    <text evidence="14">The sequence shown here is derived from an EMBL/GenBank/DDBJ whole genome shotgun (WGS) entry which is preliminary data.</text>
</comment>
<feature type="binding site" evidence="11">
    <location>
        <position position="108"/>
    </location>
    <ligand>
        <name>Zn(2+)</name>
        <dbReference type="ChEBI" id="CHEBI:29105"/>
        <label>1</label>
        <note>catalytic</note>
    </ligand>
</feature>
<feature type="binding site" evidence="11">
    <location>
        <position position="112"/>
    </location>
    <ligand>
        <name>Zn(2+)</name>
        <dbReference type="ChEBI" id="CHEBI:29105"/>
        <label>1</label>
        <note>catalytic</note>
    </ligand>
</feature>
<dbReference type="InterPro" id="IPR055132">
    <property type="entry name" value="RNase_J_b_CASP"/>
</dbReference>